<name>A0A6J8BE34_MYTCO</name>
<dbReference type="InterPro" id="IPR006876">
    <property type="entry name" value="LMBR1-like_membr_prot"/>
</dbReference>
<dbReference type="EMBL" id="CACVKT020002884">
    <property type="protein sequence ID" value="CAC5380337.1"/>
    <property type="molecule type" value="Genomic_DNA"/>
</dbReference>
<dbReference type="PANTHER" id="PTHR12625:SF0">
    <property type="entry name" value="PROTEIN LILIPOD"/>
    <property type="match status" value="1"/>
</dbReference>
<dbReference type="PANTHER" id="PTHR12625">
    <property type="entry name" value="LIPOCALIN-1 INTERACTING MEMBRANE RECEPTOR LIMR"/>
    <property type="match status" value="1"/>
</dbReference>
<dbReference type="Pfam" id="PF04791">
    <property type="entry name" value="LMBR1"/>
    <property type="match status" value="2"/>
</dbReference>
<dbReference type="InterPro" id="IPR008075">
    <property type="entry name" value="LIMR"/>
</dbReference>
<accession>A0A6J8BE34</accession>
<gene>
    <name evidence="3" type="ORF">MCOR_16306</name>
</gene>
<keyword evidence="2" id="KW-0812">Transmembrane</keyword>
<evidence type="ECO:0000256" key="2">
    <source>
        <dbReference type="SAM" id="Phobius"/>
    </source>
</evidence>
<feature type="transmembrane region" description="Helical" evidence="2">
    <location>
        <begin position="21"/>
        <end position="42"/>
    </location>
</feature>
<dbReference type="GO" id="GO:0007165">
    <property type="term" value="P:signal transduction"/>
    <property type="evidence" value="ECO:0007669"/>
    <property type="project" value="TreeGrafter"/>
</dbReference>
<reference evidence="3 4" key="1">
    <citation type="submission" date="2020-06" db="EMBL/GenBank/DDBJ databases">
        <authorList>
            <person name="Li R."/>
            <person name="Bekaert M."/>
        </authorList>
    </citation>
    <scope>NUCLEOTIDE SEQUENCE [LARGE SCALE GENOMIC DNA]</scope>
    <source>
        <strain evidence="4">wild</strain>
    </source>
</reference>
<dbReference type="Proteomes" id="UP000507470">
    <property type="component" value="Unassembled WGS sequence"/>
</dbReference>
<feature type="transmembrane region" description="Helical" evidence="2">
    <location>
        <begin position="63"/>
        <end position="86"/>
    </location>
</feature>
<proteinExistence type="inferred from homology"/>
<dbReference type="OrthoDB" id="5596951at2759"/>
<keyword evidence="4" id="KW-1185">Reference proteome</keyword>
<dbReference type="AlphaFoldDB" id="A0A6J8BE34"/>
<evidence type="ECO:0000256" key="1">
    <source>
        <dbReference type="ARBA" id="ARBA00010487"/>
    </source>
</evidence>
<keyword evidence="2" id="KW-0472">Membrane</keyword>
<feature type="transmembrane region" description="Helical" evidence="2">
    <location>
        <begin position="112"/>
        <end position="134"/>
    </location>
</feature>
<comment type="similarity">
    <text evidence="1">Belongs to the LIMR family.</text>
</comment>
<feature type="transmembrane region" description="Helical" evidence="2">
    <location>
        <begin position="437"/>
        <end position="459"/>
    </location>
</feature>
<feature type="transmembrane region" description="Helical" evidence="2">
    <location>
        <begin position="397"/>
        <end position="417"/>
    </location>
</feature>
<feature type="transmembrane region" description="Helical" evidence="2">
    <location>
        <begin position="304"/>
        <end position="329"/>
    </location>
</feature>
<protein>
    <submittedName>
        <fullName evidence="3">Limb region 1 protein,Limb region 1 homolog-like protein,Limb region 1 protein homolog,Protein LMBR1L,Protein Lilipod</fullName>
    </submittedName>
</protein>
<feature type="transmembrane region" description="Helical" evidence="2">
    <location>
        <begin position="365"/>
        <end position="385"/>
    </location>
</feature>
<sequence>MSEDVDVDLREQTFHNAVREVIIFLLLFILLYVSSYVVLCYFKRKTDNDEMYAGEEDAIVFRISLWLCTFTLAVSAGAVLLLPISIVSNEVLLLYPKSYYVKWLNSSLIHGLWNHVFLFSNLTLFIFMPFGYLFTESEGFVGSRKGLLGRVYETIIILCLLTIVVIGLAWVATAMFNEDDHSKETLFDVWNIYLPYLYSFISFLGVIVLLLCTPNGFAILFTVIGQLVVKPQFLRDIEDDLYAVQLQEEDIRRRINLGNHMHVPGKIANGHTSSDLLQQQLLDVQNTLSGLEKKKKVSPWRRNLGYPLVMLLLLVLTVLCLLMVAHNFFELLVGIKALPVGAKETVVLGISSLSTLGSVGATLEIVLILYVMCASVVGFYSLPFFKRLRPVPHDTSMVKIIGNCVVLLILSSALPILSRMLGLTNFNLIGNFGSMEWLGNLYIILACDALFAALTTLCLTDKFTVKVRTEIYNRFLMLFQRDSRRTWSFSSYINTGMKDE</sequence>
<dbReference type="PRINTS" id="PR01692">
    <property type="entry name" value="LIPOCALINIMR"/>
</dbReference>
<feature type="transmembrane region" description="Helical" evidence="2">
    <location>
        <begin position="155"/>
        <end position="176"/>
    </location>
</feature>
<organism evidence="3 4">
    <name type="scientific">Mytilus coruscus</name>
    <name type="common">Sea mussel</name>
    <dbReference type="NCBI Taxonomy" id="42192"/>
    <lineage>
        <taxon>Eukaryota</taxon>
        <taxon>Metazoa</taxon>
        <taxon>Spiralia</taxon>
        <taxon>Lophotrochozoa</taxon>
        <taxon>Mollusca</taxon>
        <taxon>Bivalvia</taxon>
        <taxon>Autobranchia</taxon>
        <taxon>Pteriomorphia</taxon>
        <taxon>Mytilida</taxon>
        <taxon>Mytiloidea</taxon>
        <taxon>Mytilidae</taxon>
        <taxon>Mytilinae</taxon>
        <taxon>Mytilus</taxon>
    </lineage>
</organism>
<evidence type="ECO:0000313" key="3">
    <source>
        <dbReference type="EMBL" id="CAC5380337.1"/>
    </source>
</evidence>
<dbReference type="GO" id="GO:0004888">
    <property type="term" value="F:transmembrane signaling receptor activity"/>
    <property type="evidence" value="ECO:0007669"/>
    <property type="project" value="TreeGrafter"/>
</dbReference>
<keyword evidence="2" id="KW-1133">Transmembrane helix</keyword>
<dbReference type="GO" id="GO:0005886">
    <property type="term" value="C:plasma membrane"/>
    <property type="evidence" value="ECO:0007669"/>
    <property type="project" value="TreeGrafter"/>
</dbReference>
<evidence type="ECO:0000313" key="4">
    <source>
        <dbReference type="Proteomes" id="UP000507470"/>
    </source>
</evidence>
<feature type="transmembrane region" description="Helical" evidence="2">
    <location>
        <begin position="196"/>
        <end position="229"/>
    </location>
</feature>